<dbReference type="PROSITE" id="PS50920">
    <property type="entry name" value="SOLCAR"/>
    <property type="match status" value="3"/>
</dbReference>
<feature type="repeat" description="Solcar" evidence="8">
    <location>
        <begin position="201"/>
        <end position="285"/>
    </location>
</feature>
<dbReference type="InterPro" id="IPR023395">
    <property type="entry name" value="MCP_dom_sf"/>
</dbReference>
<organism evidence="10">
    <name type="scientific">Phallusia mammillata</name>
    <dbReference type="NCBI Taxonomy" id="59560"/>
    <lineage>
        <taxon>Eukaryota</taxon>
        <taxon>Metazoa</taxon>
        <taxon>Chordata</taxon>
        <taxon>Tunicata</taxon>
        <taxon>Ascidiacea</taxon>
        <taxon>Phlebobranchia</taxon>
        <taxon>Ascidiidae</taxon>
        <taxon>Phallusia</taxon>
    </lineage>
</organism>
<reference evidence="10" key="1">
    <citation type="submission" date="2020-04" db="EMBL/GenBank/DDBJ databases">
        <authorList>
            <person name="Neveu A P."/>
        </authorList>
    </citation>
    <scope>NUCLEOTIDE SEQUENCE</scope>
    <source>
        <tissue evidence="10">Whole embryo</tissue>
    </source>
</reference>
<dbReference type="PROSITE" id="PS51257">
    <property type="entry name" value="PROKAR_LIPOPROTEIN"/>
    <property type="match status" value="1"/>
</dbReference>
<proteinExistence type="evidence at transcript level"/>
<gene>
    <name evidence="10" type="primary">Mrpl12-001</name>
</gene>
<comment type="subcellular location">
    <subcellularLocation>
        <location evidence="1">Membrane</location>
        <topology evidence="1">Multi-pass membrane protein</topology>
    </subcellularLocation>
</comment>
<keyword evidence="4 8" id="KW-0812">Transmembrane</keyword>
<dbReference type="EMBL" id="LR788093">
    <property type="protein sequence ID" value="CAB3263955.1"/>
    <property type="molecule type" value="mRNA"/>
</dbReference>
<dbReference type="Pfam" id="PF00153">
    <property type="entry name" value="Mito_carr"/>
    <property type="match status" value="3"/>
</dbReference>
<dbReference type="Gene3D" id="1.50.40.10">
    <property type="entry name" value="Mitochondrial carrier domain"/>
    <property type="match status" value="1"/>
</dbReference>
<evidence type="ECO:0000256" key="3">
    <source>
        <dbReference type="ARBA" id="ARBA00022448"/>
    </source>
</evidence>
<dbReference type="InterPro" id="IPR018108">
    <property type="entry name" value="MCP_transmembrane"/>
</dbReference>
<keyword evidence="7 8" id="KW-0472">Membrane</keyword>
<evidence type="ECO:0000256" key="7">
    <source>
        <dbReference type="ARBA" id="ARBA00023136"/>
    </source>
</evidence>
<comment type="similarity">
    <text evidence="2 9">Belongs to the mitochondrial carrier (TC 2.A.29) family.</text>
</comment>
<dbReference type="GO" id="GO:0016020">
    <property type="term" value="C:membrane"/>
    <property type="evidence" value="ECO:0007669"/>
    <property type="project" value="UniProtKB-SubCell"/>
</dbReference>
<protein>
    <submittedName>
        <fullName evidence="10">Mitochondrial dicarboxylate carrier-like</fullName>
    </submittedName>
</protein>
<dbReference type="PANTHER" id="PTHR45618">
    <property type="entry name" value="MITOCHONDRIAL DICARBOXYLATE CARRIER-RELATED"/>
    <property type="match status" value="1"/>
</dbReference>
<keyword evidence="3 9" id="KW-0813">Transport</keyword>
<evidence type="ECO:0000256" key="4">
    <source>
        <dbReference type="ARBA" id="ARBA00022692"/>
    </source>
</evidence>
<evidence type="ECO:0000256" key="2">
    <source>
        <dbReference type="ARBA" id="ARBA00006375"/>
    </source>
</evidence>
<evidence type="ECO:0000256" key="1">
    <source>
        <dbReference type="ARBA" id="ARBA00004141"/>
    </source>
</evidence>
<keyword evidence="5" id="KW-0677">Repeat</keyword>
<accession>A0A6F9DM08</accession>
<evidence type="ECO:0000256" key="5">
    <source>
        <dbReference type="ARBA" id="ARBA00022737"/>
    </source>
</evidence>
<evidence type="ECO:0000256" key="9">
    <source>
        <dbReference type="RuleBase" id="RU000488"/>
    </source>
</evidence>
<evidence type="ECO:0000313" key="10">
    <source>
        <dbReference type="EMBL" id="CAB3263955.1"/>
    </source>
</evidence>
<dbReference type="InterPro" id="IPR050391">
    <property type="entry name" value="Mito_Metabolite_Transporter"/>
</dbReference>
<evidence type="ECO:0000256" key="8">
    <source>
        <dbReference type="PROSITE-ProRule" id="PRU00282"/>
    </source>
</evidence>
<feature type="repeat" description="Solcar" evidence="8">
    <location>
        <begin position="9"/>
        <end position="93"/>
    </location>
</feature>
<evidence type="ECO:0000256" key="6">
    <source>
        <dbReference type="ARBA" id="ARBA00022989"/>
    </source>
</evidence>
<dbReference type="SUPFAM" id="SSF103506">
    <property type="entry name" value="Mitochondrial carrier"/>
    <property type="match status" value="1"/>
</dbReference>
<feature type="repeat" description="Solcar" evidence="8">
    <location>
        <begin position="101"/>
        <end position="192"/>
    </location>
</feature>
<dbReference type="AlphaFoldDB" id="A0A6F9DM08"/>
<sequence>MAVKEVDITKRTSVWYHGGLASAGASCFTHPLDLLKVHLQTQHGASMRGSQMAVHIVRSQGVLALYNGISASVGRQLTYSMTRFAVYDILRPYIATEGQNPTMLQKMMIASIAGFCGGIVGTPCDMVNVRLQNDIKLPQAQRRNYKHVFDGLYQVASKEGIPALFNGLAMATARAVLVTNGQIAFYDQIKTFLLTSSYFNDNIQTHFTASFLAGAIATGMTQPVDVMKTRLMNAKPGEYKGIWHCIVLTGKQGPLSYFKGFVPAFIRLGPQTILTWIFKEQLRLRHGRDPL</sequence>
<keyword evidence="6" id="KW-1133">Transmembrane helix</keyword>
<name>A0A6F9DM08_9ASCI</name>